<dbReference type="InParanoid" id="A0A6C2YY53"/>
<dbReference type="InterPro" id="IPR029024">
    <property type="entry name" value="TerB-like"/>
</dbReference>
<evidence type="ECO:0000313" key="2">
    <source>
        <dbReference type="EMBL" id="VIP05712.1"/>
    </source>
</evidence>
<dbReference type="Gene3D" id="1.10.3680.10">
    <property type="entry name" value="TerB-like"/>
    <property type="match status" value="1"/>
</dbReference>
<name>A0A6C2YY53_9BACT</name>
<reference evidence="2" key="1">
    <citation type="submission" date="2019-04" db="EMBL/GenBank/DDBJ databases">
        <authorList>
            <consortium name="Science for Life Laboratories"/>
        </authorList>
    </citation>
    <scope>NUCLEOTIDE SEQUENCE</scope>
    <source>
        <strain evidence="2">MBLW1</strain>
    </source>
</reference>
<organism evidence="2">
    <name type="scientific">Tuwongella immobilis</name>
    <dbReference type="NCBI Taxonomy" id="692036"/>
    <lineage>
        <taxon>Bacteria</taxon>
        <taxon>Pseudomonadati</taxon>
        <taxon>Planctomycetota</taxon>
        <taxon>Planctomycetia</taxon>
        <taxon>Gemmatales</taxon>
        <taxon>Gemmataceae</taxon>
        <taxon>Tuwongella</taxon>
    </lineage>
</organism>
<keyword evidence="3" id="KW-1185">Reference proteome</keyword>
<dbReference type="EMBL" id="LR593887">
    <property type="protein sequence ID" value="VTS08780.1"/>
    <property type="molecule type" value="Genomic_DNA"/>
</dbReference>
<dbReference type="RefSeq" id="WP_162660889.1">
    <property type="nucleotide sequence ID" value="NZ_LR593887.1"/>
</dbReference>
<protein>
    <recommendedName>
        <fullName evidence="1">Co-chaperone DjlA N-terminal domain-containing protein</fullName>
    </recommendedName>
</protein>
<gene>
    <name evidence="2" type="ORF">GMBLW1_34810</name>
</gene>
<evidence type="ECO:0000313" key="3">
    <source>
        <dbReference type="Proteomes" id="UP000464378"/>
    </source>
</evidence>
<dbReference type="AlphaFoldDB" id="A0A6C2YY53"/>
<feature type="domain" description="Co-chaperone DjlA N-terminal" evidence="1">
    <location>
        <begin position="21"/>
        <end position="135"/>
    </location>
</feature>
<dbReference type="SUPFAM" id="SSF158682">
    <property type="entry name" value="TerB-like"/>
    <property type="match status" value="1"/>
</dbReference>
<dbReference type="CDD" id="cd07176">
    <property type="entry name" value="terB"/>
    <property type="match status" value="1"/>
</dbReference>
<dbReference type="InterPro" id="IPR007791">
    <property type="entry name" value="DjlA_N"/>
</dbReference>
<dbReference type="KEGG" id="tim:GMBLW1_34810"/>
<evidence type="ECO:0000259" key="1">
    <source>
        <dbReference type="Pfam" id="PF05099"/>
    </source>
</evidence>
<dbReference type="Proteomes" id="UP000464378">
    <property type="component" value="Chromosome"/>
</dbReference>
<proteinExistence type="predicted"/>
<dbReference type="Pfam" id="PF05099">
    <property type="entry name" value="TerB"/>
    <property type="match status" value="1"/>
</dbReference>
<dbReference type="EMBL" id="LR586016">
    <property type="protein sequence ID" value="VIP05712.1"/>
    <property type="molecule type" value="Genomic_DNA"/>
</dbReference>
<sequence length="146" mass="15810">MGLFDSLLGGGSSSTITPQEAYLGILLAANASDGHVSPEEVQGFVTSVIRMKLYSEWNGDKINKAIDKMLGVIKRKGVDETVDSCAKILPEKLHKTVFANAVDLVLADGTVEDEEKEFINRLRQVLGLSGDDAQMIATVMVWKNQG</sequence>
<accession>A0A6C2YY53</accession>